<evidence type="ECO:0000313" key="2">
    <source>
        <dbReference type="EMBL" id="CUP29822.1"/>
    </source>
</evidence>
<dbReference type="InterPro" id="IPR013022">
    <property type="entry name" value="Xyl_isomerase-like_TIM-brl"/>
</dbReference>
<dbReference type="PANTHER" id="PTHR12110">
    <property type="entry name" value="HYDROXYPYRUVATE ISOMERASE"/>
    <property type="match status" value="1"/>
</dbReference>
<keyword evidence="2" id="KW-0456">Lyase</keyword>
<dbReference type="InterPro" id="IPR036237">
    <property type="entry name" value="Xyl_isomerase-like_sf"/>
</dbReference>
<dbReference type="STRING" id="39482.ERS852491_04787"/>
<dbReference type="AlphaFoldDB" id="A0A174M051"/>
<dbReference type="InterPro" id="IPR050312">
    <property type="entry name" value="IolE/XylAMocC-like"/>
</dbReference>
<name>A0A174M051_9FIRM</name>
<dbReference type="Pfam" id="PF01261">
    <property type="entry name" value="AP_endonuc_2"/>
    <property type="match status" value="1"/>
</dbReference>
<dbReference type="EC" id="4.2.1.44" evidence="2"/>
<organism evidence="2 3">
    <name type="scientific">Faecalicatena contorta</name>
    <dbReference type="NCBI Taxonomy" id="39482"/>
    <lineage>
        <taxon>Bacteria</taxon>
        <taxon>Bacillati</taxon>
        <taxon>Bacillota</taxon>
        <taxon>Clostridia</taxon>
        <taxon>Lachnospirales</taxon>
        <taxon>Lachnospiraceae</taxon>
        <taxon>Faecalicatena</taxon>
    </lineage>
</organism>
<accession>A0A174M051</accession>
<sequence length="316" mass="36486">MKQGFVTAVMDQYSIEEVIDFAASNGFECIEAACWPKEKAERRYAGVTHIDVDKLDHESAEYILTYCRKRRIEISALAYYPNVLDPDLEKRAYCIEHLKKVIEAANRLKVYMVTTFIGRVPDLNVMKNLEIAEEVWGPLLQFAEELGVNIAIENCPMLFTEDEWPGGKNIATSPVIWRELFHRLPSPNLGLNYDPSHFIWQEMDYIKPIYEFKDKIFHVHYKDIKLNKEARSEVGILAAPLSYMTPRIPGHGDVDWGGYISALLEIGYQGAACIEIEDKSFENRKENIENALKISRQYLKQFINYPELPDSPKVRN</sequence>
<dbReference type="Proteomes" id="UP000095544">
    <property type="component" value="Unassembled WGS sequence"/>
</dbReference>
<gene>
    <name evidence="2" type="primary">iolE</name>
    <name evidence="2" type="ORF">ERS852491_04787</name>
</gene>
<protein>
    <submittedName>
        <fullName evidence="2">Inosose dehydratase</fullName>
        <ecNumber evidence="2">4.2.1.44</ecNumber>
    </submittedName>
</protein>
<dbReference type="Gene3D" id="3.20.20.150">
    <property type="entry name" value="Divalent-metal-dependent TIM barrel enzymes"/>
    <property type="match status" value="1"/>
</dbReference>
<dbReference type="OrthoDB" id="9779184at2"/>
<evidence type="ECO:0000259" key="1">
    <source>
        <dbReference type="Pfam" id="PF01261"/>
    </source>
</evidence>
<dbReference type="EMBL" id="CYZU01000078">
    <property type="protein sequence ID" value="CUP29822.1"/>
    <property type="molecule type" value="Genomic_DNA"/>
</dbReference>
<evidence type="ECO:0000313" key="3">
    <source>
        <dbReference type="Proteomes" id="UP000095544"/>
    </source>
</evidence>
<reference evidence="2 3" key="1">
    <citation type="submission" date="2015-09" db="EMBL/GenBank/DDBJ databases">
        <authorList>
            <consortium name="Pathogen Informatics"/>
        </authorList>
    </citation>
    <scope>NUCLEOTIDE SEQUENCE [LARGE SCALE GENOMIC DNA]</scope>
    <source>
        <strain evidence="2 3">2789STDY5834876</strain>
    </source>
</reference>
<dbReference type="RefSeq" id="WP_050638916.1">
    <property type="nucleotide sequence ID" value="NZ_CABKUE010000004.1"/>
</dbReference>
<proteinExistence type="predicted"/>
<dbReference type="PANTHER" id="PTHR12110:SF21">
    <property type="entry name" value="XYLOSE ISOMERASE-LIKE TIM BARREL DOMAIN-CONTAINING PROTEIN"/>
    <property type="match status" value="1"/>
</dbReference>
<dbReference type="SUPFAM" id="SSF51658">
    <property type="entry name" value="Xylose isomerase-like"/>
    <property type="match status" value="1"/>
</dbReference>
<feature type="domain" description="Xylose isomerase-like TIM barrel" evidence="1">
    <location>
        <begin position="19"/>
        <end position="297"/>
    </location>
</feature>
<dbReference type="GO" id="GO:0050114">
    <property type="term" value="F:myo-inosose-2 dehydratase activity"/>
    <property type="evidence" value="ECO:0007669"/>
    <property type="project" value="UniProtKB-EC"/>
</dbReference>